<evidence type="ECO:0000313" key="2">
    <source>
        <dbReference type="EMBL" id="ABA48821.1"/>
    </source>
</evidence>
<accession>Q3JVZ4</accession>
<proteinExistence type="predicted"/>
<protein>
    <submittedName>
        <fullName evidence="2">Uncharacterized protein</fullName>
    </submittedName>
</protein>
<evidence type="ECO:0000313" key="3">
    <source>
        <dbReference type="Proteomes" id="UP000002700"/>
    </source>
</evidence>
<name>Q3JVZ4_BURP1</name>
<gene>
    <name evidence="2" type="ordered locus">BURPS1710b_0846</name>
</gene>
<dbReference type="Proteomes" id="UP000002700">
    <property type="component" value="Chromosome I"/>
</dbReference>
<evidence type="ECO:0000256" key="1">
    <source>
        <dbReference type="SAM" id="MobiDB-lite"/>
    </source>
</evidence>
<dbReference type="AlphaFoldDB" id="Q3JVZ4"/>
<feature type="region of interest" description="Disordered" evidence="1">
    <location>
        <begin position="191"/>
        <end position="219"/>
    </location>
</feature>
<dbReference type="EMBL" id="CP000124">
    <property type="protein sequence ID" value="ABA48821.1"/>
    <property type="molecule type" value="Genomic_DNA"/>
</dbReference>
<reference evidence="2 3" key="1">
    <citation type="submission" date="2005-09" db="EMBL/GenBank/DDBJ databases">
        <authorList>
            <person name="Woods D.E."/>
            <person name="Nierman W.C."/>
        </authorList>
    </citation>
    <scope>NUCLEOTIDE SEQUENCE [LARGE SCALE GENOMIC DNA]</scope>
    <source>
        <strain evidence="2 3">1710b</strain>
    </source>
</reference>
<dbReference type="KEGG" id="bpm:BURPS1710b_0846"/>
<dbReference type="HOGENOM" id="CLU_1259467_0_0_4"/>
<sequence length="219" mass="24319">MFQSFDAFFDARERIARAREPGVEIGERALAHDLRVFVEPVFGDRIEHVAARAARARARRADDGRDPVRGRVADDTREILLRLPAQMLGELRDLRGELRVAVDLHVLHHGRLPALQERGRRIERAAVGAARQRDRHVEPARVVRFDRGEIAVRLHEQHERHGRNFEPGGLAGIGNQTIARPGFTGEQVIDGGGKGLGGKGHRAGNEKPAQAGRLRGLLL</sequence>
<organism evidence="2 3">
    <name type="scientific">Burkholderia pseudomallei (strain 1710b)</name>
    <dbReference type="NCBI Taxonomy" id="320372"/>
    <lineage>
        <taxon>Bacteria</taxon>
        <taxon>Pseudomonadati</taxon>
        <taxon>Pseudomonadota</taxon>
        <taxon>Betaproteobacteria</taxon>
        <taxon>Burkholderiales</taxon>
        <taxon>Burkholderiaceae</taxon>
        <taxon>Burkholderia</taxon>
        <taxon>pseudomallei group</taxon>
    </lineage>
</organism>
<dbReference type="EnsemblBacteria" id="ABA48821">
    <property type="protein sequence ID" value="ABA48821"/>
    <property type="gene ID" value="BURPS1710b_0846"/>
</dbReference>